<evidence type="ECO:0000313" key="2">
    <source>
        <dbReference type="Proteomes" id="UP000675880"/>
    </source>
</evidence>
<gene>
    <name evidence="1" type="ORF">NSPZN2_40723</name>
</gene>
<reference evidence="1 2" key="1">
    <citation type="submission" date="2021-02" db="EMBL/GenBank/DDBJ databases">
        <authorList>
            <person name="Han P."/>
        </authorList>
    </citation>
    <scope>NUCLEOTIDE SEQUENCE [LARGE SCALE GENOMIC DNA]</scope>
    <source>
        <strain evidence="1">Candidatus Nitrospira sp. ZN2</strain>
    </source>
</reference>
<comment type="caution">
    <text evidence="1">The sequence shown here is derived from an EMBL/GenBank/DDBJ whole genome shotgun (WGS) entry which is preliminary data.</text>
</comment>
<dbReference type="EMBL" id="CAJNBJ010000017">
    <property type="protein sequence ID" value="CAE6780345.1"/>
    <property type="molecule type" value="Genomic_DNA"/>
</dbReference>
<dbReference type="Proteomes" id="UP000675880">
    <property type="component" value="Unassembled WGS sequence"/>
</dbReference>
<name>A0ABM8RZH2_9BACT</name>
<dbReference type="RefSeq" id="WP_213043503.1">
    <property type="nucleotide sequence ID" value="NZ_CAJNBJ010000017.1"/>
</dbReference>
<protein>
    <submittedName>
        <fullName evidence="1">Uncharacterized protein</fullName>
    </submittedName>
</protein>
<proteinExistence type="predicted"/>
<sequence length="114" mass="13048">MTDDYARRKVHVIKEFLETEFQPPYAVEAVVPRRDPLADTKFKVILNQTVERTLVVCPAVIMDSYPTPDTLREALRSRGIIDKVKATADSRICHEDLGTEDQNYMKPTRSVRGL</sequence>
<keyword evidence="2" id="KW-1185">Reference proteome</keyword>
<accession>A0ABM8RZH2</accession>
<organism evidence="1 2">
    <name type="scientific">Nitrospira defluvii</name>
    <dbReference type="NCBI Taxonomy" id="330214"/>
    <lineage>
        <taxon>Bacteria</taxon>
        <taxon>Pseudomonadati</taxon>
        <taxon>Nitrospirota</taxon>
        <taxon>Nitrospiria</taxon>
        <taxon>Nitrospirales</taxon>
        <taxon>Nitrospiraceae</taxon>
        <taxon>Nitrospira</taxon>
    </lineage>
</organism>
<evidence type="ECO:0000313" key="1">
    <source>
        <dbReference type="EMBL" id="CAE6780345.1"/>
    </source>
</evidence>